<name>A0A6L2PVP7_COPFO</name>
<dbReference type="GO" id="GO:0008506">
    <property type="term" value="F:sucrose:proton symporter activity"/>
    <property type="evidence" value="ECO:0007669"/>
    <property type="project" value="TreeGrafter"/>
</dbReference>
<evidence type="ECO:0000256" key="1">
    <source>
        <dbReference type="ARBA" id="ARBA00004141"/>
    </source>
</evidence>
<feature type="transmembrane region" description="Helical" evidence="6">
    <location>
        <begin position="171"/>
        <end position="191"/>
    </location>
</feature>
<sequence>MRYVHFGNKRCRSVKLIIPNTAKFRKSSRCLELLNRANKIAGLLLVPKGEDIGRALGDYYPSLERPSNGTDAVSNGSADSNSTLVPDADYPHPWSVFFTVLGTVLLDFDADACQNPSRAYLLDVTVPDDHAYGLSTFTVMAGLGGSLGYALGAINWDATALGAILGGHVRAVFTLITFIFTICVAFTVTSFTEIPLDLLERQEQASVSKERTEDTKIVEEADTGTYGAVDGVDNTVETKQGDPYHPIEGQDAPGNGYVNYGYDESYHQQVGISETSFSKLEIKKDTSSPEEKPSATLHQYLLSILYMPNSLRILCLTNLFCWSAHVCYSLYFTDFVGEAVFNGDPKAADGTSEKELYEEGVRFGCWGMSMYSLSCAAYSLIIDRLIKKFRARNVYVCGLLLDSLGMLLLAVTKHRYAVIVFSAAAGVMYSTLFTVPYLLVAHYHASGRFEVTSDGGVTHGTQLRGLGTDVAILSSMVFLAQFILSMCMGYIVSVFGTTTTVVILAAILGLCGAISATQVMYLDL</sequence>
<feature type="transmembrane region" description="Helical" evidence="6">
    <location>
        <begin position="131"/>
        <end position="151"/>
    </location>
</feature>
<evidence type="ECO:0000256" key="2">
    <source>
        <dbReference type="ARBA" id="ARBA00022448"/>
    </source>
</evidence>
<feature type="transmembrane region" description="Helical" evidence="6">
    <location>
        <begin position="501"/>
        <end position="522"/>
    </location>
</feature>
<gene>
    <name evidence="7" type="ORF">Cfor_04111</name>
</gene>
<evidence type="ECO:0000256" key="5">
    <source>
        <dbReference type="ARBA" id="ARBA00023136"/>
    </source>
</evidence>
<evidence type="ECO:0000256" key="4">
    <source>
        <dbReference type="ARBA" id="ARBA00022989"/>
    </source>
</evidence>
<evidence type="ECO:0000313" key="8">
    <source>
        <dbReference type="Proteomes" id="UP000502823"/>
    </source>
</evidence>
<dbReference type="EMBL" id="BLKM01012505">
    <property type="protein sequence ID" value="GFG36626.1"/>
    <property type="molecule type" value="Genomic_DNA"/>
</dbReference>
<dbReference type="AlphaFoldDB" id="A0A6L2PVP7"/>
<evidence type="ECO:0000313" key="7">
    <source>
        <dbReference type="EMBL" id="GFG36626.1"/>
    </source>
</evidence>
<feature type="non-terminal residue" evidence="7">
    <location>
        <position position="524"/>
    </location>
</feature>
<accession>A0A6L2PVP7</accession>
<feature type="transmembrane region" description="Helical" evidence="6">
    <location>
        <begin position="470"/>
        <end position="495"/>
    </location>
</feature>
<dbReference type="Proteomes" id="UP000502823">
    <property type="component" value="Unassembled WGS sequence"/>
</dbReference>
<dbReference type="FunFam" id="1.20.1250.20:FF:000493">
    <property type="entry name" value="proton-associated sugar transporter A"/>
    <property type="match status" value="1"/>
</dbReference>
<reference evidence="8" key="1">
    <citation type="submission" date="2020-01" db="EMBL/GenBank/DDBJ databases">
        <title>Draft genome sequence of the Termite Coptotermes fromosanus.</title>
        <authorList>
            <person name="Itakura S."/>
            <person name="Yosikawa Y."/>
            <person name="Umezawa K."/>
        </authorList>
    </citation>
    <scope>NUCLEOTIDE SEQUENCE [LARGE SCALE GENOMIC DNA]</scope>
</reference>
<protein>
    <recommendedName>
        <fullName evidence="9">Major facilitator superfamily (MFS) profile domain-containing protein</fullName>
    </recommendedName>
</protein>
<feature type="transmembrane region" description="Helical" evidence="6">
    <location>
        <begin position="361"/>
        <end position="381"/>
    </location>
</feature>
<evidence type="ECO:0008006" key="9">
    <source>
        <dbReference type="Google" id="ProtNLM"/>
    </source>
</evidence>
<keyword evidence="5 6" id="KW-0472">Membrane</keyword>
<keyword evidence="2" id="KW-0813">Transport</keyword>
<keyword evidence="3 6" id="KW-0812">Transmembrane</keyword>
<dbReference type="Gene3D" id="1.20.1250.20">
    <property type="entry name" value="MFS general substrate transporter like domains"/>
    <property type="match status" value="1"/>
</dbReference>
<comment type="caution">
    <text evidence="7">The sequence shown here is derived from an EMBL/GenBank/DDBJ whole genome shotgun (WGS) entry which is preliminary data.</text>
</comment>
<dbReference type="SUPFAM" id="SSF103473">
    <property type="entry name" value="MFS general substrate transporter"/>
    <property type="match status" value="1"/>
</dbReference>
<organism evidence="7 8">
    <name type="scientific">Coptotermes formosanus</name>
    <name type="common">Formosan subterranean termite</name>
    <dbReference type="NCBI Taxonomy" id="36987"/>
    <lineage>
        <taxon>Eukaryota</taxon>
        <taxon>Metazoa</taxon>
        <taxon>Ecdysozoa</taxon>
        <taxon>Arthropoda</taxon>
        <taxon>Hexapoda</taxon>
        <taxon>Insecta</taxon>
        <taxon>Pterygota</taxon>
        <taxon>Neoptera</taxon>
        <taxon>Polyneoptera</taxon>
        <taxon>Dictyoptera</taxon>
        <taxon>Blattodea</taxon>
        <taxon>Blattoidea</taxon>
        <taxon>Termitoidae</taxon>
        <taxon>Rhinotermitidae</taxon>
        <taxon>Coptotermes</taxon>
    </lineage>
</organism>
<feature type="transmembrane region" description="Helical" evidence="6">
    <location>
        <begin position="311"/>
        <end position="331"/>
    </location>
</feature>
<dbReference type="FunCoup" id="A0A6L2PVP7">
    <property type="interactions" value="42"/>
</dbReference>
<dbReference type="PANTHER" id="PTHR19432:SF35">
    <property type="entry name" value="SOLUTE CARRIER FAMILY 45 MEMBER 3 ISOFORM X1"/>
    <property type="match status" value="1"/>
</dbReference>
<evidence type="ECO:0000256" key="6">
    <source>
        <dbReference type="SAM" id="Phobius"/>
    </source>
</evidence>
<dbReference type="GO" id="GO:0016020">
    <property type="term" value="C:membrane"/>
    <property type="evidence" value="ECO:0007669"/>
    <property type="project" value="UniProtKB-SubCell"/>
</dbReference>
<evidence type="ECO:0000256" key="3">
    <source>
        <dbReference type="ARBA" id="ARBA00022692"/>
    </source>
</evidence>
<feature type="transmembrane region" description="Helical" evidence="6">
    <location>
        <begin position="417"/>
        <end position="440"/>
    </location>
</feature>
<proteinExistence type="predicted"/>
<keyword evidence="8" id="KW-1185">Reference proteome</keyword>
<dbReference type="InParanoid" id="A0A6L2PVP7"/>
<dbReference type="InterPro" id="IPR036259">
    <property type="entry name" value="MFS_trans_sf"/>
</dbReference>
<keyword evidence="4 6" id="KW-1133">Transmembrane helix</keyword>
<comment type="subcellular location">
    <subcellularLocation>
        <location evidence="1">Membrane</location>
        <topology evidence="1">Multi-pass membrane protein</topology>
    </subcellularLocation>
</comment>
<dbReference type="PANTHER" id="PTHR19432">
    <property type="entry name" value="SUGAR TRANSPORTER"/>
    <property type="match status" value="1"/>
</dbReference>
<dbReference type="OrthoDB" id="28755at2759"/>